<dbReference type="CDD" id="cd00044">
    <property type="entry name" value="CysPc"/>
    <property type="match status" value="1"/>
</dbReference>
<keyword evidence="5 7" id="KW-0788">Thiol protease</keyword>
<organism evidence="9 10">
    <name type="scientific">Notechis scutatus</name>
    <name type="common">mainland tiger snake</name>
    <dbReference type="NCBI Taxonomy" id="8663"/>
    <lineage>
        <taxon>Eukaryota</taxon>
        <taxon>Metazoa</taxon>
        <taxon>Chordata</taxon>
        <taxon>Craniata</taxon>
        <taxon>Vertebrata</taxon>
        <taxon>Euteleostomi</taxon>
        <taxon>Lepidosauria</taxon>
        <taxon>Squamata</taxon>
        <taxon>Bifurcata</taxon>
        <taxon>Unidentata</taxon>
        <taxon>Episquamata</taxon>
        <taxon>Toxicofera</taxon>
        <taxon>Serpentes</taxon>
        <taxon>Colubroidea</taxon>
        <taxon>Elapidae</taxon>
        <taxon>Hydrophiinae</taxon>
        <taxon>Notechis</taxon>
    </lineage>
</organism>
<evidence type="ECO:0000256" key="6">
    <source>
        <dbReference type="PIRSR" id="PIRSR622684-1"/>
    </source>
</evidence>
<dbReference type="GeneID" id="113420135"/>
<dbReference type="InterPro" id="IPR036213">
    <property type="entry name" value="Calpain_III_sf"/>
</dbReference>
<dbReference type="SMART" id="SM00230">
    <property type="entry name" value="CysPc"/>
    <property type="match status" value="1"/>
</dbReference>
<dbReference type="AlphaFoldDB" id="A0A6J1V7F2"/>
<comment type="similarity">
    <text evidence="1">Belongs to the peptidase C2 family.</text>
</comment>
<dbReference type="InterPro" id="IPR054069">
    <property type="entry name" value="CAPN3/13-like_C_EFh"/>
</dbReference>
<gene>
    <name evidence="10" type="primary">LOC113420135</name>
</gene>
<dbReference type="PANTHER" id="PTHR10183:SF333">
    <property type="entry name" value="CALPAIN-13"/>
    <property type="match status" value="1"/>
</dbReference>
<dbReference type="InterPro" id="IPR022684">
    <property type="entry name" value="Calpain_cysteine_protease"/>
</dbReference>
<keyword evidence="9" id="KW-1185">Reference proteome</keyword>
<dbReference type="InterPro" id="IPR022682">
    <property type="entry name" value="Calpain_domain_III"/>
</dbReference>
<feature type="active site" evidence="6 7">
    <location>
        <position position="354"/>
    </location>
</feature>
<dbReference type="SUPFAM" id="SSF47473">
    <property type="entry name" value="EF-hand"/>
    <property type="match status" value="1"/>
</dbReference>
<dbReference type="Pfam" id="PF21875">
    <property type="entry name" value="CAPN13-like_C_EFh"/>
    <property type="match status" value="1"/>
</dbReference>
<dbReference type="Gene3D" id="1.10.238.10">
    <property type="entry name" value="EF-hand"/>
    <property type="match status" value="1"/>
</dbReference>
<dbReference type="Gene3D" id="2.60.120.380">
    <property type="match status" value="1"/>
</dbReference>
<evidence type="ECO:0000256" key="1">
    <source>
        <dbReference type="ARBA" id="ARBA00007623"/>
    </source>
</evidence>
<sequence>MEDFIHTRHHRISWIVLQELELFNPLAKRTAFCENFYHEFRFMNLGVRSHLDPNYSSTLFWPLNSHRKSGRMKEHIRSLLQEQNQATEGSPAFPLQFNNQDFVKLQNYCLHQGLLFEDDTFPANSHSIGLNLFPEEKLRKIQWLRPNELVRNPHLFVDGISRFDILQGQKIGNCWVLAALGALTQQQRFLKNMIPTDQGFNHTYAGIFHFQFWYFGSWVDVVIDDRLPFIDGNYLSVHPRSKNEFWPSLLEKAYAKLQGSYEKLHYGFISEALVDLTGGVQLTFNLGIPTDHLFEIMKTAALSGCLMACSSPEMKKTGRQVLENGIVQQHVYAVIDAREVPYMDGKELLIKLWNPWGTVEWNGAWSDHSMEWDRVPQSFKDKFYVNRADGEFWISFEDLKDNFSFLSVCNNLPTFLDFGKENNTSWSVVSYFNQLSPEGSNYQRDALSRNHQYFIKVPEFMMKYNVVVALMQRPDNISRTLANIGFQIKKGRTIVHDTQLNKIRDITIPYQLNAGDYIIIPMASPQNQKLKFLLRIFLRSQGNIREPSNEFSSETTKDMLFWNPDNYESVFFRYAYQNSYLDASQLQRILNDVLLKVAVSSINANGKLSLQEFKRLWGAFKKYEDIFGREDENNSGFLTISNLQRIVQETGLYVSDKVLHLLVLRYGDSTQRINFPDFVCCMFRLETMSKAFLNLSKNRGSICFTEDEWMTMIMYC</sequence>
<keyword evidence="3" id="KW-0677">Repeat</keyword>
<dbReference type="FunFam" id="3.90.70.10:FF:000054">
    <property type="entry name" value="Calpain 14"/>
    <property type="match status" value="1"/>
</dbReference>
<proteinExistence type="inferred from homology"/>
<name>A0A6J1V7F2_9SAUR</name>
<feature type="domain" description="Calpain catalytic" evidence="8">
    <location>
        <begin position="115"/>
        <end position="412"/>
    </location>
</feature>
<dbReference type="PROSITE" id="PS50203">
    <property type="entry name" value="CALPAIN_CAT"/>
    <property type="match status" value="1"/>
</dbReference>
<evidence type="ECO:0000256" key="7">
    <source>
        <dbReference type="PROSITE-ProRule" id="PRU00239"/>
    </source>
</evidence>
<dbReference type="GO" id="GO:0005737">
    <property type="term" value="C:cytoplasm"/>
    <property type="evidence" value="ECO:0007669"/>
    <property type="project" value="TreeGrafter"/>
</dbReference>
<accession>A0A6J1V7F2</accession>
<dbReference type="InterPro" id="IPR001300">
    <property type="entry name" value="Peptidase_C2_calpain_cat"/>
</dbReference>
<dbReference type="KEGG" id="nss:113420135"/>
<dbReference type="RefSeq" id="XP_026535734.1">
    <property type="nucleotide sequence ID" value="XM_026679949.1"/>
</dbReference>
<dbReference type="InterPro" id="IPR038765">
    <property type="entry name" value="Papain-like_cys_pep_sf"/>
</dbReference>
<evidence type="ECO:0000313" key="9">
    <source>
        <dbReference type="Proteomes" id="UP000504612"/>
    </source>
</evidence>
<dbReference type="Proteomes" id="UP000504612">
    <property type="component" value="Unplaced"/>
</dbReference>
<dbReference type="GO" id="GO:0006508">
    <property type="term" value="P:proteolysis"/>
    <property type="evidence" value="ECO:0007669"/>
    <property type="project" value="UniProtKB-KW"/>
</dbReference>
<evidence type="ECO:0000256" key="3">
    <source>
        <dbReference type="ARBA" id="ARBA00022737"/>
    </source>
</evidence>
<evidence type="ECO:0000256" key="5">
    <source>
        <dbReference type="ARBA" id="ARBA00022807"/>
    </source>
</evidence>
<evidence type="ECO:0000259" key="8">
    <source>
        <dbReference type="PROSITE" id="PS50203"/>
    </source>
</evidence>
<feature type="active site" evidence="6 7">
    <location>
        <position position="330"/>
    </location>
</feature>
<protein>
    <submittedName>
        <fullName evidence="10">Calpain-13-like</fullName>
    </submittedName>
</protein>
<reference evidence="10" key="1">
    <citation type="submission" date="2025-08" db="UniProtKB">
        <authorList>
            <consortium name="RefSeq"/>
        </authorList>
    </citation>
    <scope>IDENTIFICATION</scope>
</reference>
<dbReference type="InterPro" id="IPR011992">
    <property type="entry name" value="EF-hand-dom_pair"/>
</dbReference>
<keyword evidence="4 7" id="KW-0378">Hydrolase</keyword>
<dbReference type="SUPFAM" id="SSF49758">
    <property type="entry name" value="Calpain large subunit, middle domain (domain III)"/>
    <property type="match status" value="1"/>
</dbReference>
<dbReference type="Pfam" id="PF01067">
    <property type="entry name" value="Calpain_III"/>
    <property type="match status" value="1"/>
</dbReference>
<dbReference type="GO" id="GO:0004198">
    <property type="term" value="F:calcium-dependent cysteine-type endopeptidase activity"/>
    <property type="evidence" value="ECO:0007669"/>
    <property type="project" value="InterPro"/>
</dbReference>
<dbReference type="Gene3D" id="3.90.70.10">
    <property type="entry name" value="Cysteine proteinases"/>
    <property type="match status" value="1"/>
</dbReference>
<keyword evidence="2 7" id="KW-0645">Protease</keyword>
<evidence type="ECO:0000256" key="4">
    <source>
        <dbReference type="ARBA" id="ARBA00022801"/>
    </source>
</evidence>
<dbReference type="PANTHER" id="PTHR10183">
    <property type="entry name" value="CALPAIN"/>
    <property type="match status" value="1"/>
</dbReference>
<evidence type="ECO:0000313" key="10">
    <source>
        <dbReference type="RefSeq" id="XP_026535734.1"/>
    </source>
</evidence>
<feature type="active site" evidence="6 7">
    <location>
        <position position="174"/>
    </location>
</feature>
<dbReference type="Pfam" id="PF00648">
    <property type="entry name" value="Peptidase_C2"/>
    <property type="match status" value="1"/>
</dbReference>
<dbReference type="SUPFAM" id="SSF54001">
    <property type="entry name" value="Cysteine proteinases"/>
    <property type="match status" value="1"/>
</dbReference>
<dbReference type="PRINTS" id="PR00704">
    <property type="entry name" value="CALPAIN"/>
</dbReference>
<evidence type="ECO:0000256" key="2">
    <source>
        <dbReference type="ARBA" id="ARBA00022670"/>
    </source>
</evidence>